<keyword evidence="4" id="KW-1185">Reference proteome</keyword>
<proteinExistence type="predicted"/>
<feature type="domain" description="DUF7888" evidence="2">
    <location>
        <begin position="78"/>
        <end position="214"/>
    </location>
</feature>
<dbReference type="GeneID" id="62150417"/>
<dbReference type="Pfam" id="PF25411">
    <property type="entry name" value="DUF7888"/>
    <property type="match status" value="1"/>
</dbReference>
<dbReference type="InterPro" id="IPR057210">
    <property type="entry name" value="DUF7888"/>
</dbReference>
<gene>
    <name evidence="3" type="ORF">EAE97_006828</name>
</gene>
<dbReference type="PANTHER" id="PTHR40845">
    <property type="match status" value="1"/>
</dbReference>
<comment type="caution">
    <text evidence="3">The sequence shown here is derived from an EMBL/GenBank/DDBJ whole genome shotgun (WGS) entry which is preliminary data.</text>
</comment>
<evidence type="ECO:0000259" key="2">
    <source>
        <dbReference type="Pfam" id="PF25411"/>
    </source>
</evidence>
<keyword evidence="1" id="KW-0732">Signal</keyword>
<feature type="signal peptide" evidence="1">
    <location>
        <begin position="1"/>
        <end position="17"/>
    </location>
</feature>
<dbReference type="Proteomes" id="UP000710849">
    <property type="component" value="Unassembled WGS sequence"/>
</dbReference>
<evidence type="ECO:0000313" key="4">
    <source>
        <dbReference type="Proteomes" id="UP000710849"/>
    </source>
</evidence>
<sequence>MQFSIVTLLACVAIVQGAALPQAAATTSADAPLSTAPNSVIPDSTETHFSGQFDASGSLVAKVDNEPTQALQKRIAPVVAVAGIAAIKGVAILTKIAIELGSQTISNLGEWNDAREKFTQATTANMWARNPDYNRYPAAVCYNKGYSVKNPAGVAGKVSAKLSLGLLNTDYDCMYMTGNNQFYTHAEGGYINLSYRYNSGRCSFDGKTGDLSCN</sequence>
<dbReference type="RefSeq" id="XP_038731531.1">
    <property type="nucleotide sequence ID" value="XM_038877341.1"/>
</dbReference>
<protein>
    <recommendedName>
        <fullName evidence="2">DUF7888 domain-containing protein</fullName>
    </recommendedName>
</protein>
<feature type="chain" id="PRO_5040177153" description="DUF7888 domain-containing protein" evidence="1">
    <location>
        <begin position="18"/>
        <end position="214"/>
    </location>
</feature>
<dbReference type="AlphaFoldDB" id="A0A9P5LTQ4"/>
<organism evidence="3 4">
    <name type="scientific">Botrytis byssoidea</name>
    <dbReference type="NCBI Taxonomy" id="139641"/>
    <lineage>
        <taxon>Eukaryota</taxon>
        <taxon>Fungi</taxon>
        <taxon>Dikarya</taxon>
        <taxon>Ascomycota</taxon>
        <taxon>Pezizomycotina</taxon>
        <taxon>Leotiomycetes</taxon>
        <taxon>Helotiales</taxon>
        <taxon>Sclerotiniaceae</taxon>
        <taxon>Botrytis</taxon>
    </lineage>
</organism>
<evidence type="ECO:0000313" key="3">
    <source>
        <dbReference type="EMBL" id="KAF7940642.1"/>
    </source>
</evidence>
<dbReference type="EMBL" id="RCSW01000013">
    <property type="protein sequence ID" value="KAF7940642.1"/>
    <property type="molecule type" value="Genomic_DNA"/>
</dbReference>
<accession>A0A9P5LTQ4</accession>
<evidence type="ECO:0000256" key="1">
    <source>
        <dbReference type="SAM" id="SignalP"/>
    </source>
</evidence>
<reference evidence="3 4" key="1">
    <citation type="journal article" date="2020" name="Genome Biol. Evol.">
        <title>Comparative genomics of Sclerotiniaceae.</title>
        <authorList>
            <person name="Valero Jimenez C.A."/>
            <person name="Steentjes M."/>
            <person name="Scholten O.E."/>
            <person name="Van Kan J.A.L."/>
        </authorList>
    </citation>
    <scope>NUCLEOTIDE SEQUENCE [LARGE SCALE GENOMIC DNA]</scope>
    <source>
        <strain evidence="3 4">MUCL 94</strain>
    </source>
</reference>
<dbReference type="PANTHER" id="PTHR40845:SF1">
    <property type="match status" value="1"/>
</dbReference>
<name>A0A9P5LTQ4_9HELO</name>